<evidence type="ECO:0000256" key="3">
    <source>
        <dbReference type="ARBA" id="ARBA00012438"/>
    </source>
</evidence>
<keyword evidence="10 11" id="KW-0472">Membrane</keyword>
<name>A0ABT8EU86_9ACTN</name>
<dbReference type="Gene3D" id="3.30.565.10">
    <property type="entry name" value="Histidine kinase-like ATPase, C-terminal domain"/>
    <property type="match status" value="1"/>
</dbReference>
<keyword evidence="4" id="KW-0597">Phosphoprotein</keyword>
<dbReference type="SUPFAM" id="SSF55874">
    <property type="entry name" value="ATPase domain of HSP90 chaperone/DNA topoisomerase II/histidine kinase"/>
    <property type="match status" value="1"/>
</dbReference>
<accession>A0ABT8EU86</accession>
<proteinExistence type="predicted"/>
<evidence type="ECO:0000256" key="11">
    <source>
        <dbReference type="SAM" id="Phobius"/>
    </source>
</evidence>
<dbReference type="PANTHER" id="PTHR45436:SF5">
    <property type="entry name" value="SENSOR HISTIDINE KINASE TRCS"/>
    <property type="match status" value="1"/>
</dbReference>
<evidence type="ECO:0000256" key="10">
    <source>
        <dbReference type="ARBA" id="ARBA00023136"/>
    </source>
</evidence>
<dbReference type="SMART" id="SM00387">
    <property type="entry name" value="HATPase_c"/>
    <property type="match status" value="1"/>
</dbReference>
<dbReference type="PROSITE" id="PS50109">
    <property type="entry name" value="HIS_KIN"/>
    <property type="match status" value="1"/>
</dbReference>
<feature type="transmembrane region" description="Helical" evidence="11">
    <location>
        <begin position="212"/>
        <end position="236"/>
    </location>
</feature>
<dbReference type="InterPro" id="IPR003594">
    <property type="entry name" value="HATPase_dom"/>
</dbReference>
<feature type="transmembrane region" description="Helical" evidence="11">
    <location>
        <begin position="154"/>
        <end position="174"/>
    </location>
</feature>
<comment type="caution">
    <text evidence="13">The sequence shown here is derived from an EMBL/GenBank/DDBJ whole genome shotgun (WGS) entry which is preliminary data.</text>
</comment>
<reference evidence="13" key="1">
    <citation type="submission" date="2023-06" db="EMBL/GenBank/DDBJ databases">
        <title>Draft genome sequence of Nocardioides sp. SOB72.</title>
        <authorList>
            <person name="Zhang G."/>
        </authorList>
    </citation>
    <scope>NUCLEOTIDE SEQUENCE</scope>
    <source>
        <strain evidence="13">SOB72</strain>
    </source>
</reference>
<evidence type="ECO:0000313" key="14">
    <source>
        <dbReference type="Proteomes" id="UP001168537"/>
    </source>
</evidence>
<evidence type="ECO:0000256" key="8">
    <source>
        <dbReference type="ARBA" id="ARBA00022989"/>
    </source>
</evidence>
<evidence type="ECO:0000256" key="9">
    <source>
        <dbReference type="ARBA" id="ARBA00023012"/>
    </source>
</evidence>
<dbReference type="Pfam" id="PF02518">
    <property type="entry name" value="HATPase_c"/>
    <property type="match status" value="1"/>
</dbReference>
<evidence type="ECO:0000256" key="5">
    <source>
        <dbReference type="ARBA" id="ARBA00022679"/>
    </source>
</evidence>
<dbReference type="GO" id="GO:0016301">
    <property type="term" value="F:kinase activity"/>
    <property type="evidence" value="ECO:0007669"/>
    <property type="project" value="UniProtKB-KW"/>
</dbReference>
<keyword evidence="8 11" id="KW-1133">Transmembrane helix</keyword>
<sequence>MGQSLVASATVALPFALLWWLAPRVRDLQRLVLVHELFLHPFVLAAGALIYVCWRITGRPTTAWLAAGVVVVGLQGFATAAVRVGRPSALTQHAGWLVGVDLLLAAVLVGIAALAAHRVLLVDPFVAGAGVGAVLVMARVWVLELPTLPIGSSLADGAAVLVLAAHVLTVGLVARLPRAEVALRARIGAAIVLLAVGRFLTPSGGANDAAGVAALLFDVLGTGVLLAAAVALIRVVGGEVLGLNVRLERLEAELREGRARQHEVGATIAGIASASHLLQTQRTMPAGSRQTLERMIDSEAARLQRLMDDRPVGAVVATDLDAVLEPLLVAHRSRGRVVRWRPGGVVATCRPDDVAEVVNILLENAAQHGGPGVTVATLVGDGSVEIRVSDEGPGVPAAIARRIFEWGERRAGSTGQGIGLHVARRLMVEQGGDLHLAPGDPGAVFVATLPAVAPSPPPVGSGAGRP</sequence>
<comment type="catalytic activity">
    <reaction evidence="1">
        <text>ATP + protein L-histidine = ADP + protein N-phospho-L-histidine.</text>
        <dbReference type="EC" id="2.7.13.3"/>
    </reaction>
</comment>
<feature type="transmembrane region" description="Helical" evidence="11">
    <location>
        <begin position="181"/>
        <end position="200"/>
    </location>
</feature>
<keyword evidence="7 13" id="KW-0418">Kinase</keyword>
<dbReference type="RefSeq" id="WP_300960658.1">
    <property type="nucleotide sequence ID" value="NZ_JAUHJR010000003.1"/>
</dbReference>
<feature type="transmembrane region" description="Helical" evidence="11">
    <location>
        <begin position="61"/>
        <end position="82"/>
    </location>
</feature>
<evidence type="ECO:0000256" key="1">
    <source>
        <dbReference type="ARBA" id="ARBA00000085"/>
    </source>
</evidence>
<dbReference type="InterPro" id="IPR050428">
    <property type="entry name" value="TCS_sensor_his_kinase"/>
</dbReference>
<evidence type="ECO:0000256" key="7">
    <source>
        <dbReference type="ARBA" id="ARBA00022777"/>
    </source>
</evidence>
<comment type="subcellular location">
    <subcellularLocation>
        <location evidence="2">Membrane</location>
    </subcellularLocation>
</comment>
<keyword evidence="14" id="KW-1185">Reference proteome</keyword>
<feature type="domain" description="Histidine kinase" evidence="12">
    <location>
        <begin position="259"/>
        <end position="453"/>
    </location>
</feature>
<feature type="transmembrane region" description="Helical" evidence="11">
    <location>
        <begin position="121"/>
        <end position="142"/>
    </location>
</feature>
<feature type="transmembrane region" description="Helical" evidence="11">
    <location>
        <begin position="94"/>
        <end position="114"/>
    </location>
</feature>
<gene>
    <name evidence="13" type="ORF">QWY29_10355</name>
</gene>
<dbReference type="PANTHER" id="PTHR45436">
    <property type="entry name" value="SENSOR HISTIDINE KINASE YKOH"/>
    <property type="match status" value="1"/>
</dbReference>
<evidence type="ECO:0000313" key="13">
    <source>
        <dbReference type="EMBL" id="MDN4161752.1"/>
    </source>
</evidence>
<dbReference type="InterPro" id="IPR036890">
    <property type="entry name" value="HATPase_C_sf"/>
</dbReference>
<keyword evidence="9" id="KW-0902">Two-component regulatory system</keyword>
<feature type="transmembrane region" description="Helical" evidence="11">
    <location>
        <begin position="37"/>
        <end position="54"/>
    </location>
</feature>
<evidence type="ECO:0000256" key="4">
    <source>
        <dbReference type="ARBA" id="ARBA00022553"/>
    </source>
</evidence>
<dbReference type="Proteomes" id="UP001168537">
    <property type="component" value="Unassembled WGS sequence"/>
</dbReference>
<dbReference type="InterPro" id="IPR005467">
    <property type="entry name" value="His_kinase_dom"/>
</dbReference>
<evidence type="ECO:0000256" key="2">
    <source>
        <dbReference type="ARBA" id="ARBA00004370"/>
    </source>
</evidence>
<dbReference type="CDD" id="cd00075">
    <property type="entry name" value="HATPase"/>
    <property type="match status" value="1"/>
</dbReference>
<dbReference type="EMBL" id="JAUHJR010000003">
    <property type="protein sequence ID" value="MDN4161752.1"/>
    <property type="molecule type" value="Genomic_DNA"/>
</dbReference>
<keyword evidence="6 11" id="KW-0812">Transmembrane</keyword>
<organism evidence="13 14">
    <name type="scientific">Nocardioides abyssi</name>
    <dbReference type="NCBI Taxonomy" id="3058370"/>
    <lineage>
        <taxon>Bacteria</taxon>
        <taxon>Bacillati</taxon>
        <taxon>Actinomycetota</taxon>
        <taxon>Actinomycetes</taxon>
        <taxon>Propionibacteriales</taxon>
        <taxon>Nocardioidaceae</taxon>
        <taxon>Nocardioides</taxon>
    </lineage>
</organism>
<dbReference type="EC" id="2.7.13.3" evidence="3"/>
<evidence type="ECO:0000256" key="6">
    <source>
        <dbReference type="ARBA" id="ARBA00022692"/>
    </source>
</evidence>
<evidence type="ECO:0000259" key="12">
    <source>
        <dbReference type="PROSITE" id="PS50109"/>
    </source>
</evidence>
<dbReference type="InterPro" id="IPR004358">
    <property type="entry name" value="Sig_transdc_His_kin-like_C"/>
</dbReference>
<dbReference type="PRINTS" id="PR00344">
    <property type="entry name" value="BCTRLSENSOR"/>
</dbReference>
<keyword evidence="5" id="KW-0808">Transferase</keyword>
<protein>
    <recommendedName>
        <fullName evidence="3">histidine kinase</fullName>
        <ecNumber evidence="3">2.7.13.3</ecNumber>
    </recommendedName>
</protein>